<organism evidence="1 2">
    <name type="scientific">Sphaerodactylus townsendi</name>
    <dbReference type="NCBI Taxonomy" id="933632"/>
    <lineage>
        <taxon>Eukaryota</taxon>
        <taxon>Metazoa</taxon>
        <taxon>Chordata</taxon>
        <taxon>Craniata</taxon>
        <taxon>Vertebrata</taxon>
        <taxon>Euteleostomi</taxon>
        <taxon>Lepidosauria</taxon>
        <taxon>Squamata</taxon>
        <taxon>Bifurcata</taxon>
        <taxon>Gekkota</taxon>
        <taxon>Sphaerodactylidae</taxon>
        <taxon>Sphaerodactylus</taxon>
    </lineage>
</organism>
<gene>
    <name evidence="1" type="ORF">K3G42_009674</name>
</gene>
<sequence>MAVVRKTGPPGQDQKFLHTLCFYYVYHCLDIFDTLLPKEMAFNERHHDMVLDCTDKMRSLAKPHKSTPPLPISDFFHISVLSMIEEKTGYIQSELDTGI</sequence>
<name>A0ACB8E791_9SAUR</name>
<dbReference type="Proteomes" id="UP000827872">
    <property type="component" value="Linkage Group LG10"/>
</dbReference>
<evidence type="ECO:0000313" key="2">
    <source>
        <dbReference type="Proteomes" id="UP000827872"/>
    </source>
</evidence>
<accession>A0ACB8E791</accession>
<protein>
    <submittedName>
        <fullName evidence="1">Uncharacterized protein</fullName>
    </submittedName>
</protein>
<keyword evidence="2" id="KW-1185">Reference proteome</keyword>
<evidence type="ECO:0000313" key="1">
    <source>
        <dbReference type="EMBL" id="KAH7988185.1"/>
    </source>
</evidence>
<comment type="caution">
    <text evidence="1">The sequence shown here is derived from an EMBL/GenBank/DDBJ whole genome shotgun (WGS) entry which is preliminary data.</text>
</comment>
<dbReference type="EMBL" id="CM037623">
    <property type="protein sequence ID" value="KAH7988185.1"/>
    <property type="molecule type" value="Genomic_DNA"/>
</dbReference>
<reference evidence="1" key="1">
    <citation type="submission" date="2021-08" db="EMBL/GenBank/DDBJ databases">
        <title>The first chromosome-level gecko genome reveals the dynamic sex chromosomes of Neotropical dwarf geckos (Sphaerodactylidae: Sphaerodactylus).</title>
        <authorList>
            <person name="Pinto B.J."/>
            <person name="Keating S.E."/>
            <person name="Gamble T."/>
        </authorList>
    </citation>
    <scope>NUCLEOTIDE SEQUENCE</scope>
    <source>
        <strain evidence="1">TG3544</strain>
    </source>
</reference>
<proteinExistence type="predicted"/>